<dbReference type="InterPro" id="IPR036236">
    <property type="entry name" value="Znf_C2H2_sf"/>
</dbReference>
<dbReference type="GO" id="GO:0008270">
    <property type="term" value="F:zinc ion binding"/>
    <property type="evidence" value="ECO:0007669"/>
    <property type="project" value="UniProtKB-KW"/>
</dbReference>
<organism evidence="17 18">
    <name type="scientific">Drosophila lebanonensis</name>
    <name type="common">Fruit fly</name>
    <name type="synonym">Scaptodrosophila lebanonensis</name>
    <dbReference type="NCBI Taxonomy" id="7225"/>
    <lineage>
        <taxon>Eukaryota</taxon>
        <taxon>Metazoa</taxon>
        <taxon>Ecdysozoa</taxon>
        <taxon>Arthropoda</taxon>
        <taxon>Hexapoda</taxon>
        <taxon>Insecta</taxon>
        <taxon>Pterygota</taxon>
        <taxon>Neoptera</taxon>
        <taxon>Endopterygota</taxon>
        <taxon>Diptera</taxon>
        <taxon>Brachycera</taxon>
        <taxon>Muscomorpha</taxon>
        <taxon>Ephydroidea</taxon>
        <taxon>Drosophilidae</taxon>
        <taxon>Scaptodrosophila</taxon>
    </lineage>
</organism>
<evidence type="ECO:0000256" key="3">
    <source>
        <dbReference type="ARBA" id="ARBA00017358"/>
    </source>
</evidence>
<dbReference type="OrthoDB" id="77607at2759"/>
<dbReference type="GO" id="GO:0044773">
    <property type="term" value="P:mitotic DNA damage checkpoint signaling"/>
    <property type="evidence" value="ECO:0007669"/>
    <property type="project" value="TreeGrafter"/>
</dbReference>
<dbReference type="PANTHER" id="PTHR13278:SF0">
    <property type="entry name" value="ZINC FINGER PROTEIN 830"/>
    <property type="match status" value="1"/>
</dbReference>
<keyword evidence="13" id="KW-0131">Cell cycle</keyword>
<evidence type="ECO:0000256" key="8">
    <source>
        <dbReference type="ARBA" id="ARBA00022771"/>
    </source>
</evidence>
<dbReference type="PANTHER" id="PTHR13278">
    <property type="entry name" value="ZINC FINGER PROTEIN 830"/>
    <property type="match status" value="1"/>
</dbReference>
<gene>
    <name evidence="18" type="primary">LOC115628103</name>
</gene>
<dbReference type="InterPro" id="IPR040050">
    <property type="entry name" value="ZNF830-like"/>
</dbReference>
<keyword evidence="4" id="KW-0158">Chromosome</keyword>
<protein>
    <recommendedName>
        <fullName evidence="3">Zinc finger protein 830</fullName>
    </recommendedName>
    <alternativeName>
        <fullName evidence="14">Coiled-coil domain-containing protein 16</fullName>
    </alternativeName>
</protein>
<feature type="domain" description="Zinc finger double-stranded RNA binding" evidence="15">
    <location>
        <begin position="37"/>
        <end position="61"/>
    </location>
</feature>
<evidence type="ECO:0000256" key="6">
    <source>
        <dbReference type="ARBA" id="ARBA00022618"/>
    </source>
</evidence>
<dbReference type="InterPro" id="IPR059039">
    <property type="entry name" value="ZNF380_CC"/>
</dbReference>
<keyword evidence="8" id="KW-0863">Zinc-finger</keyword>
<dbReference type="AlphaFoldDB" id="A0A6J2TV24"/>
<keyword evidence="12" id="KW-0539">Nucleus</keyword>
<evidence type="ECO:0000259" key="16">
    <source>
        <dbReference type="Pfam" id="PF23406"/>
    </source>
</evidence>
<keyword evidence="5" id="KW-0217">Developmental protein</keyword>
<dbReference type="GO" id="GO:0033314">
    <property type="term" value="P:mitotic DNA replication checkpoint signaling"/>
    <property type="evidence" value="ECO:0007669"/>
    <property type="project" value="TreeGrafter"/>
</dbReference>
<evidence type="ECO:0000313" key="18">
    <source>
        <dbReference type="RefSeq" id="XP_030379944.1"/>
    </source>
</evidence>
<feature type="domain" description="ZNF380 coiled-coil" evidence="16">
    <location>
        <begin position="125"/>
        <end position="198"/>
    </location>
</feature>
<dbReference type="Pfam" id="PF12171">
    <property type="entry name" value="zf-C2H2_jaz"/>
    <property type="match status" value="1"/>
</dbReference>
<keyword evidence="17" id="KW-1185">Reference proteome</keyword>
<dbReference type="GO" id="GO:0005681">
    <property type="term" value="C:spliceosomal complex"/>
    <property type="evidence" value="ECO:0007669"/>
    <property type="project" value="InterPro"/>
</dbReference>
<dbReference type="Pfam" id="PF23406">
    <property type="entry name" value="ZNF380_CC"/>
    <property type="match status" value="1"/>
</dbReference>
<comment type="subcellular location">
    <subcellularLocation>
        <location evidence="1">Chromosome</location>
    </subcellularLocation>
    <subcellularLocation>
        <location evidence="2">Nucleus speckle</location>
    </subcellularLocation>
</comment>
<sequence>MERSNAISIKLRRQSQIASTKKVDSPIAKYDSGGNLTCIICRIPIKSATVWKIHINSKHHKESIKFAKQEHCELFNKQTIKESKPILLHKNARLKPKSDIINNSFLETNGSPLEVIGSVAPAQILPEQFFDKQTASAIPDCIQDEEWSRFQREIKDADTVSNIIIAEEQQNFNIKRQIKEIDEQIENWNRFIKLNYKQNLLKKHNRKVYDNIEPSSSEEDGIEETLSNWRVKNLQK</sequence>
<keyword evidence="10" id="KW-0862">Zinc</keyword>
<evidence type="ECO:0000256" key="12">
    <source>
        <dbReference type="ARBA" id="ARBA00023242"/>
    </source>
</evidence>
<evidence type="ECO:0000256" key="13">
    <source>
        <dbReference type="ARBA" id="ARBA00023306"/>
    </source>
</evidence>
<evidence type="ECO:0000256" key="4">
    <source>
        <dbReference type="ARBA" id="ARBA00022454"/>
    </source>
</evidence>
<evidence type="ECO:0000256" key="1">
    <source>
        <dbReference type="ARBA" id="ARBA00004286"/>
    </source>
</evidence>
<evidence type="ECO:0000256" key="2">
    <source>
        <dbReference type="ARBA" id="ARBA00004324"/>
    </source>
</evidence>
<dbReference type="Proteomes" id="UP000504634">
    <property type="component" value="Unplaced"/>
</dbReference>
<evidence type="ECO:0000259" key="15">
    <source>
        <dbReference type="Pfam" id="PF12171"/>
    </source>
</evidence>
<reference evidence="18" key="1">
    <citation type="submission" date="2025-08" db="UniProtKB">
        <authorList>
            <consortium name="RefSeq"/>
        </authorList>
    </citation>
    <scope>IDENTIFICATION</scope>
    <source>
        <strain evidence="18">11010-0011.00</strain>
        <tissue evidence="18">Whole body</tissue>
    </source>
</reference>
<dbReference type="GO" id="GO:0033260">
    <property type="term" value="P:nuclear DNA replication"/>
    <property type="evidence" value="ECO:0007669"/>
    <property type="project" value="TreeGrafter"/>
</dbReference>
<dbReference type="RefSeq" id="XP_030379944.1">
    <property type="nucleotide sequence ID" value="XM_030524084.1"/>
</dbReference>
<dbReference type="InterPro" id="IPR022755">
    <property type="entry name" value="Znf_C2H2_jaz"/>
</dbReference>
<evidence type="ECO:0000256" key="10">
    <source>
        <dbReference type="ARBA" id="ARBA00022833"/>
    </source>
</evidence>
<evidence type="ECO:0000256" key="14">
    <source>
        <dbReference type="ARBA" id="ARBA00030672"/>
    </source>
</evidence>
<evidence type="ECO:0000256" key="11">
    <source>
        <dbReference type="ARBA" id="ARBA00023054"/>
    </source>
</evidence>
<dbReference type="Gene3D" id="3.30.160.60">
    <property type="entry name" value="Classic Zinc Finger"/>
    <property type="match status" value="1"/>
</dbReference>
<evidence type="ECO:0000256" key="5">
    <source>
        <dbReference type="ARBA" id="ARBA00022473"/>
    </source>
</evidence>
<evidence type="ECO:0000313" key="17">
    <source>
        <dbReference type="Proteomes" id="UP000504634"/>
    </source>
</evidence>
<keyword evidence="6" id="KW-0132">Cell division</keyword>
<accession>A0A6J2TV24</accession>
<proteinExistence type="predicted"/>
<evidence type="ECO:0000256" key="7">
    <source>
        <dbReference type="ARBA" id="ARBA00022723"/>
    </source>
</evidence>
<dbReference type="GeneID" id="115628103"/>
<keyword evidence="11" id="KW-0175">Coiled coil</keyword>
<dbReference type="SUPFAM" id="SSF57667">
    <property type="entry name" value="beta-beta-alpha zinc fingers"/>
    <property type="match status" value="1"/>
</dbReference>
<keyword evidence="9" id="KW-0498">Mitosis</keyword>
<evidence type="ECO:0000256" key="9">
    <source>
        <dbReference type="ARBA" id="ARBA00022776"/>
    </source>
</evidence>
<keyword evidence="7" id="KW-0479">Metal-binding</keyword>
<name>A0A6J2TV24_DROLE</name>
<dbReference type="GO" id="GO:0003676">
    <property type="term" value="F:nucleic acid binding"/>
    <property type="evidence" value="ECO:0007669"/>
    <property type="project" value="InterPro"/>
</dbReference>